<feature type="compositionally biased region" description="Acidic residues" evidence="1">
    <location>
        <begin position="45"/>
        <end position="64"/>
    </location>
</feature>
<dbReference type="AlphaFoldDB" id="A0A218XD42"/>
<evidence type="ECO:0000313" key="4">
    <source>
        <dbReference type="Proteomes" id="UP000197138"/>
    </source>
</evidence>
<reference evidence="4" key="1">
    <citation type="journal article" date="2017" name="Plant J.">
        <title>The pomegranate (Punica granatum L.) genome and the genomics of punicalagin biosynthesis.</title>
        <authorList>
            <person name="Qin G."/>
            <person name="Xu C."/>
            <person name="Ming R."/>
            <person name="Tang H."/>
            <person name="Guyot R."/>
            <person name="Kramer E.M."/>
            <person name="Hu Y."/>
            <person name="Yi X."/>
            <person name="Qi Y."/>
            <person name="Xu X."/>
            <person name="Gao Z."/>
            <person name="Pan H."/>
            <person name="Jian J."/>
            <person name="Tian Y."/>
            <person name="Yue Z."/>
            <person name="Xu Y."/>
        </authorList>
    </citation>
    <scope>NUCLEOTIDE SEQUENCE [LARGE SCALE GENOMIC DNA]</scope>
    <source>
        <strain evidence="4">cv. Dabenzi</strain>
    </source>
</reference>
<proteinExistence type="predicted"/>
<name>A0A218XD42_PUNGR</name>
<evidence type="ECO:0000313" key="3">
    <source>
        <dbReference type="EMBL" id="PKI44348.1"/>
    </source>
</evidence>
<accession>A0A218XD42</accession>
<keyword evidence="5" id="KW-1185">Reference proteome</keyword>
<dbReference type="EMBL" id="MTKT01001935">
    <property type="protein sequence ID" value="OWM83125.1"/>
    <property type="molecule type" value="Genomic_DNA"/>
</dbReference>
<protein>
    <submittedName>
        <fullName evidence="2">Uncharacterized protein</fullName>
    </submittedName>
</protein>
<dbReference type="Proteomes" id="UP000233551">
    <property type="component" value="Unassembled WGS sequence"/>
</dbReference>
<evidence type="ECO:0000256" key="1">
    <source>
        <dbReference type="SAM" id="MobiDB-lite"/>
    </source>
</evidence>
<sequence length="103" mass="12176">MVFELQVDYVGDKLKLTDPQDIDRMFVHKLRDNGMVDVWDNDEVDEYNSDPEYLDNSDDDDDDVSLQSDGSDYGSEEDNDEFTKVMKNKKKLRELVRIMRNME</sequence>
<dbReference type="Proteomes" id="UP000197138">
    <property type="component" value="Unassembled WGS sequence"/>
</dbReference>
<organism evidence="2 4">
    <name type="scientific">Punica granatum</name>
    <name type="common">Pomegranate</name>
    <dbReference type="NCBI Taxonomy" id="22663"/>
    <lineage>
        <taxon>Eukaryota</taxon>
        <taxon>Viridiplantae</taxon>
        <taxon>Streptophyta</taxon>
        <taxon>Embryophyta</taxon>
        <taxon>Tracheophyta</taxon>
        <taxon>Spermatophyta</taxon>
        <taxon>Magnoliopsida</taxon>
        <taxon>eudicotyledons</taxon>
        <taxon>Gunneridae</taxon>
        <taxon>Pentapetalae</taxon>
        <taxon>rosids</taxon>
        <taxon>malvids</taxon>
        <taxon>Myrtales</taxon>
        <taxon>Lythraceae</taxon>
        <taxon>Punica</taxon>
    </lineage>
</organism>
<dbReference type="EMBL" id="PGOL01002915">
    <property type="protein sequence ID" value="PKI44348.1"/>
    <property type="molecule type" value="Genomic_DNA"/>
</dbReference>
<evidence type="ECO:0000313" key="2">
    <source>
        <dbReference type="EMBL" id="OWM83125.1"/>
    </source>
</evidence>
<feature type="region of interest" description="Disordered" evidence="1">
    <location>
        <begin position="45"/>
        <end position="84"/>
    </location>
</feature>
<reference evidence="2" key="2">
    <citation type="submission" date="2017-06" db="EMBL/GenBank/DDBJ databases">
        <title>The pomegranate genome and the genomics of punicalagin biosynthesis.</title>
        <authorList>
            <person name="Xu C."/>
        </authorList>
    </citation>
    <scope>NUCLEOTIDE SEQUENCE [LARGE SCALE GENOMIC DNA]</scope>
    <source>
        <tissue evidence="2">Fresh leaf</tissue>
    </source>
</reference>
<comment type="caution">
    <text evidence="2">The sequence shown here is derived from an EMBL/GenBank/DDBJ whole genome shotgun (WGS) entry which is preliminary data.</text>
</comment>
<gene>
    <name evidence="2" type="ORF">CDL15_Pgr011807</name>
    <name evidence="3" type="ORF">CRG98_035259</name>
</gene>
<reference evidence="3 5" key="3">
    <citation type="submission" date="2017-11" db="EMBL/GenBank/DDBJ databases">
        <title>De-novo sequencing of pomegranate (Punica granatum L.) genome.</title>
        <authorList>
            <person name="Akparov Z."/>
            <person name="Amiraslanov A."/>
            <person name="Hajiyeva S."/>
            <person name="Abbasov M."/>
            <person name="Kaur K."/>
            <person name="Hamwieh A."/>
            <person name="Solovyev V."/>
            <person name="Salamov A."/>
            <person name="Braich B."/>
            <person name="Kosarev P."/>
            <person name="Mahmoud A."/>
            <person name="Hajiyev E."/>
            <person name="Babayeva S."/>
            <person name="Izzatullayeva V."/>
            <person name="Mammadov A."/>
            <person name="Mammadov A."/>
            <person name="Sharifova S."/>
            <person name="Ojaghi J."/>
            <person name="Eynullazada K."/>
            <person name="Bayramov B."/>
            <person name="Abdulazimova A."/>
            <person name="Shahmuradov I."/>
        </authorList>
    </citation>
    <scope>NUCLEOTIDE SEQUENCE [LARGE SCALE GENOMIC DNA]</scope>
    <source>
        <strain evidence="3">AG2017</strain>
        <strain evidence="5">cv. AG2017</strain>
        <tissue evidence="3">Leaf</tissue>
    </source>
</reference>
<evidence type="ECO:0000313" key="5">
    <source>
        <dbReference type="Proteomes" id="UP000233551"/>
    </source>
</evidence>